<evidence type="ECO:0000313" key="1">
    <source>
        <dbReference type="EMBL" id="MDX8541778.1"/>
    </source>
</evidence>
<gene>
    <name evidence="1" type="ORF">RFM23_29640</name>
</gene>
<evidence type="ECO:0000313" key="2">
    <source>
        <dbReference type="Proteomes" id="UP001276564"/>
    </source>
</evidence>
<dbReference type="Proteomes" id="UP001276564">
    <property type="component" value="Unassembled WGS sequence"/>
</dbReference>
<dbReference type="RefSeq" id="WP_320254298.1">
    <property type="nucleotide sequence ID" value="NZ_JAVIIO010000003.1"/>
</dbReference>
<organism evidence="1 2">
    <name type="scientific">Mesorhizobium abyssinicae</name>
    <dbReference type="NCBI Taxonomy" id="1209958"/>
    <lineage>
        <taxon>Bacteria</taxon>
        <taxon>Pseudomonadati</taxon>
        <taxon>Pseudomonadota</taxon>
        <taxon>Alphaproteobacteria</taxon>
        <taxon>Hyphomicrobiales</taxon>
        <taxon>Phyllobacteriaceae</taxon>
        <taxon>Mesorhizobium</taxon>
    </lineage>
</organism>
<accession>A0ABU5AX40</accession>
<sequence>MGVTYKSVQERLREAGIVMSKKGEVHRINYFGGLEETALYTTSLEEALTMGSAWQGRSVCDVGRQFYLSNC</sequence>
<dbReference type="EMBL" id="JAVIIP010000027">
    <property type="protein sequence ID" value="MDX8541778.1"/>
    <property type="molecule type" value="Genomic_DNA"/>
</dbReference>
<name>A0ABU5AX40_9HYPH</name>
<protein>
    <submittedName>
        <fullName evidence="1">Uncharacterized protein</fullName>
    </submittedName>
</protein>
<proteinExistence type="predicted"/>
<keyword evidence="2" id="KW-1185">Reference proteome</keyword>
<comment type="caution">
    <text evidence="1">The sequence shown here is derived from an EMBL/GenBank/DDBJ whole genome shotgun (WGS) entry which is preliminary data.</text>
</comment>
<reference evidence="1 2" key="1">
    <citation type="submission" date="2023-08" db="EMBL/GenBank/DDBJ databases">
        <title>Implementing the SeqCode for naming new Mesorhizobium species isolated from Vachellia karroo root nodules.</title>
        <authorList>
            <person name="Van Lill M."/>
        </authorList>
    </citation>
    <scope>NUCLEOTIDE SEQUENCE [LARGE SCALE GENOMIC DNA]</scope>
    <source>
        <strain evidence="1 2">VK4B</strain>
    </source>
</reference>